<dbReference type="InterPro" id="IPR025889">
    <property type="entry name" value="GSP17M-like_dom"/>
</dbReference>
<dbReference type="EMBL" id="CP009248">
    <property type="protein sequence ID" value="APT90362.1"/>
    <property type="molecule type" value="Genomic_DNA"/>
</dbReference>
<feature type="transmembrane region" description="Helical" evidence="1">
    <location>
        <begin position="68"/>
        <end position="90"/>
    </location>
</feature>
<reference evidence="3 4" key="1">
    <citation type="submission" date="2014-08" db="EMBL/GenBank/DDBJ databases">
        <title>Complete genome sequence of Corynebacterium sphenisci CECT 5990(T) (=DSM 44792(T)), isolated from healthy wild penguins.</title>
        <authorList>
            <person name="Ruckert C."/>
            <person name="Albersmeier A."/>
            <person name="Winkler A."/>
            <person name="Kalinowski J."/>
        </authorList>
    </citation>
    <scope>NUCLEOTIDE SEQUENCE [LARGE SCALE GENOMIC DNA]</scope>
    <source>
        <strain evidence="3 4">DSM 44792</strain>
    </source>
</reference>
<gene>
    <name evidence="3" type="ORF">CSPHI_04040</name>
</gene>
<dbReference type="STRING" id="1437874.CSPHI_04040"/>
<evidence type="ECO:0000313" key="4">
    <source>
        <dbReference type="Proteomes" id="UP000185469"/>
    </source>
</evidence>
<dbReference type="Pfam" id="PF11181">
    <property type="entry name" value="YflT"/>
    <property type="match status" value="1"/>
</dbReference>
<evidence type="ECO:0000256" key="1">
    <source>
        <dbReference type="SAM" id="Phobius"/>
    </source>
</evidence>
<accession>A0A1L7CX50</accession>
<feature type="domain" description="General stress protein 17M-like" evidence="2">
    <location>
        <begin position="19"/>
        <end position="90"/>
    </location>
</feature>
<dbReference type="OrthoDB" id="3381462at2"/>
<keyword evidence="1" id="KW-0812">Transmembrane</keyword>
<keyword evidence="1" id="KW-1133">Transmembrane helix</keyword>
<organism evidence="3 4">
    <name type="scientific">Corynebacterium sphenisci DSM 44792</name>
    <dbReference type="NCBI Taxonomy" id="1437874"/>
    <lineage>
        <taxon>Bacteria</taxon>
        <taxon>Bacillati</taxon>
        <taxon>Actinomycetota</taxon>
        <taxon>Actinomycetes</taxon>
        <taxon>Mycobacteriales</taxon>
        <taxon>Corynebacteriaceae</taxon>
        <taxon>Corynebacterium</taxon>
    </lineage>
</organism>
<dbReference type="Proteomes" id="UP000185469">
    <property type="component" value="Chromosome"/>
</dbReference>
<name>A0A1L7CX50_9CORY</name>
<dbReference type="KEGG" id="csph:CSPHI_04040"/>
<evidence type="ECO:0000313" key="3">
    <source>
        <dbReference type="EMBL" id="APT90362.1"/>
    </source>
</evidence>
<dbReference type="RefSeq" id="WP_075691600.1">
    <property type="nucleotide sequence ID" value="NZ_CP009248.1"/>
</dbReference>
<proteinExistence type="predicted"/>
<evidence type="ECO:0000259" key="2">
    <source>
        <dbReference type="Pfam" id="PF11181"/>
    </source>
</evidence>
<keyword evidence="1" id="KW-0472">Membrane</keyword>
<sequence>MAPPRPAPRTPTPPEGWPVGSFRSYAKAQEAVDMLSDLDEFPVSDLTIVGVDLMQVEKVVGRLTWGKVLGGGALYGAWMGLFFGLLLGLFQEDWVSPLITGVAVGVIFGVVAAAVPYAMQNGRRDFASTTSIVAGRYDVLCAPRTAERARDILARKAIR</sequence>
<feature type="transmembrane region" description="Helical" evidence="1">
    <location>
        <begin position="96"/>
        <end position="118"/>
    </location>
</feature>
<dbReference type="AlphaFoldDB" id="A0A1L7CX50"/>
<protein>
    <submittedName>
        <fullName evidence="3">Membrane protein</fullName>
    </submittedName>
</protein>
<keyword evidence="4" id="KW-1185">Reference proteome</keyword>